<protein>
    <submittedName>
        <fullName evidence="1">Uncharacterized protein</fullName>
    </submittedName>
</protein>
<sequence length="272" mass="29084">MSRVEGLAREAALNAAGPSGERARRWTALALGAFCLIVLPAPFARSGEPGPEDEHEEASAADVARDARTHFVGVKIELRKDEGDDPEGAGRVGGHLVEERRPVRLSGIVWSDREVLAPDPCVPARFVKSVAVVVDGKEFSARFAGYHRRARTCILRTERPIEGRTPVGFVPAPKDPHATLWAASLAWDNPGWRLGVEGVAAGQVALSGGPEAEVAYREASNGALLYDERGRPVGYAASGRVVISGEGEPWQGEELRAGTVVSADEVKRALDR</sequence>
<dbReference type="EMBL" id="BARS01008323">
    <property type="protein sequence ID" value="GAF77116.1"/>
    <property type="molecule type" value="Genomic_DNA"/>
</dbReference>
<evidence type="ECO:0000313" key="1">
    <source>
        <dbReference type="EMBL" id="GAF77116.1"/>
    </source>
</evidence>
<feature type="non-terminal residue" evidence="1">
    <location>
        <position position="272"/>
    </location>
</feature>
<name>X0SPR0_9ZZZZ</name>
<proteinExistence type="predicted"/>
<accession>X0SPR0</accession>
<organism evidence="1">
    <name type="scientific">marine sediment metagenome</name>
    <dbReference type="NCBI Taxonomy" id="412755"/>
    <lineage>
        <taxon>unclassified sequences</taxon>
        <taxon>metagenomes</taxon>
        <taxon>ecological metagenomes</taxon>
    </lineage>
</organism>
<comment type="caution">
    <text evidence="1">The sequence shown here is derived from an EMBL/GenBank/DDBJ whole genome shotgun (WGS) entry which is preliminary data.</text>
</comment>
<reference evidence="1" key="1">
    <citation type="journal article" date="2014" name="Front. Microbiol.">
        <title>High frequency of phylogenetically diverse reductive dehalogenase-homologous genes in deep subseafloor sedimentary metagenomes.</title>
        <authorList>
            <person name="Kawai M."/>
            <person name="Futagami T."/>
            <person name="Toyoda A."/>
            <person name="Takaki Y."/>
            <person name="Nishi S."/>
            <person name="Hori S."/>
            <person name="Arai W."/>
            <person name="Tsubouchi T."/>
            <person name="Morono Y."/>
            <person name="Uchiyama I."/>
            <person name="Ito T."/>
            <person name="Fujiyama A."/>
            <person name="Inagaki F."/>
            <person name="Takami H."/>
        </authorList>
    </citation>
    <scope>NUCLEOTIDE SEQUENCE</scope>
    <source>
        <strain evidence="1">Expedition CK06-06</strain>
    </source>
</reference>
<gene>
    <name evidence="1" type="ORF">S01H1_15893</name>
</gene>
<dbReference type="AlphaFoldDB" id="X0SPR0"/>